<accession>A0AA39GNW6</accession>
<dbReference type="Proteomes" id="UP001175261">
    <property type="component" value="Unassembled WGS sequence"/>
</dbReference>
<keyword evidence="2" id="KW-1185">Reference proteome</keyword>
<protein>
    <submittedName>
        <fullName evidence="1">Uncharacterized protein</fullName>
    </submittedName>
</protein>
<proteinExistence type="predicted"/>
<name>A0AA39GNW6_SARSR</name>
<reference evidence="1" key="1">
    <citation type="submission" date="2022-10" db="EMBL/GenBank/DDBJ databases">
        <title>Determination and structural analysis of whole genome sequence of Sarocladium strictum F4-1.</title>
        <authorList>
            <person name="Hu L."/>
            <person name="Jiang Y."/>
        </authorList>
    </citation>
    <scope>NUCLEOTIDE SEQUENCE</scope>
    <source>
        <strain evidence="1">F4-1</strain>
    </source>
</reference>
<comment type="caution">
    <text evidence="1">The sequence shown here is derived from an EMBL/GenBank/DDBJ whole genome shotgun (WGS) entry which is preliminary data.</text>
</comment>
<organism evidence="1 2">
    <name type="scientific">Sarocladium strictum</name>
    <name type="common">Black bundle disease fungus</name>
    <name type="synonym">Acremonium strictum</name>
    <dbReference type="NCBI Taxonomy" id="5046"/>
    <lineage>
        <taxon>Eukaryota</taxon>
        <taxon>Fungi</taxon>
        <taxon>Dikarya</taxon>
        <taxon>Ascomycota</taxon>
        <taxon>Pezizomycotina</taxon>
        <taxon>Sordariomycetes</taxon>
        <taxon>Hypocreomycetidae</taxon>
        <taxon>Hypocreales</taxon>
        <taxon>Sarocladiaceae</taxon>
        <taxon>Sarocladium</taxon>
    </lineage>
</organism>
<gene>
    <name evidence="1" type="ORF">NLU13_0184</name>
</gene>
<evidence type="ECO:0000313" key="1">
    <source>
        <dbReference type="EMBL" id="KAK0390681.1"/>
    </source>
</evidence>
<evidence type="ECO:0000313" key="2">
    <source>
        <dbReference type="Proteomes" id="UP001175261"/>
    </source>
</evidence>
<sequence>MTSSVPTYSRRQTHGVCCTGTWCEEDPGERFMSTKVLNNGKEATDLARALIPFSPAPSTPFTTVCSPSQIHTRTHTHTPCILPRTPTHNTIRNAVYCCPVPSPWVTAFLSAAQASPKVQPPSSHLRPSHNRV</sequence>
<dbReference type="EMBL" id="JAPDFR010000001">
    <property type="protein sequence ID" value="KAK0390681.1"/>
    <property type="molecule type" value="Genomic_DNA"/>
</dbReference>
<dbReference type="AlphaFoldDB" id="A0AA39GNW6"/>